<dbReference type="GO" id="GO:0008270">
    <property type="term" value="F:zinc ion binding"/>
    <property type="evidence" value="ECO:0007669"/>
    <property type="project" value="UniProtKB-KW"/>
</dbReference>
<dbReference type="Proteomes" id="UP000694404">
    <property type="component" value="Unplaced"/>
</dbReference>
<dbReference type="InterPro" id="IPR001841">
    <property type="entry name" value="Znf_RING"/>
</dbReference>
<evidence type="ECO:0000256" key="2">
    <source>
        <dbReference type="ARBA" id="ARBA00022771"/>
    </source>
</evidence>
<evidence type="ECO:0000313" key="7">
    <source>
        <dbReference type="Proteomes" id="UP000694404"/>
    </source>
</evidence>
<reference evidence="6" key="1">
    <citation type="submission" date="2025-08" db="UniProtKB">
        <authorList>
            <consortium name="Ensembl"/>
        </authorList>
    </citation>
    <scope>IDENTIFICATION</scope>
</reference>
<evidence type="ECO:0000313" key="6">
    <source>
        <dbReference type="Ensembl" id="ENSCABP00000004180.1"/>
    </source>
</evidence>
<evidence type="ECO:0000256" key="3">
    <source>
        <dbReference type="ARBA" id="ARBA00022833"/>
    </source>
</evidence>
<accession>A0A8C0G6D9</accession>
<dbReference type="PANTHER" id="PTHR24103">
    <property type="entry name" value="E3 UBIQUITIN-PROTEIN LIGASE TRIM"/>
    <property type="match status" value="1"/>
</dbReference>
<reference evidence="6" key="2">
    <citation type="submission" date="2025-09" db="UniProtKB">
        <authorList>
            <consortium name="Ensembl"/>
        </authorList>
    </citation>
    <scope>IDENTIFICATION</scope>
</reference>
<evidence type="ECO:0000256" key="4">
    <source>
        <dbReference type="PROSITE-ProRule" id="PRU00175"/>
    </source>
</evidence>
<organism evidence="6 7">
    <name type="scientific">Chelonoidis abingdonii</name>
    <name type="common">Abingdon island giant tortoise</name>
    <name type="synonym">Testudo abingdonii</name>
    <dbReference type="NCBI Taxonomy" id="106734"/>
    <lineage>
        <taxon>Eukaryota</taxon>
        <taxon>Metazoa</taxon>
        <taxon>Chordata</taxon>
        <taxon>Craniata</taxon>
        <taxon>Vertebrata</taxon>
        <taxon>Euteleostomi</taxon>
        <taxon>Archelosauria</taxon>
        <taxon>Testudinata</taxon>
        <taxon>Testudines</taxon>
        <taxon>Cryptodira</taxon>
        <taxon>Durocryptodira</taxon>
        <taxon>Testudinoidea</taxon>
        <taxon>Testudinidae</taxon>
        <taxon>Chelonoidis</taxon>
    </lineage>
</organism>
<name>A0A8C0G6D9_CHEAB</name>
<dbReference type="SMART" id="SM00184">
    <property type="entry name" value="RING"/>
    <property type="match status" value="1"/>
</dbReference>
<protein>
    <recommendedName>
        <fullName evidence="5">RING-type domain-containing protein</fullName>
    </recommendedName>
</protein>
<dbReference type="PROSITE" id="PS50089">
    <property type="entry name" value="ZF_RING_2"/>
    <property type="match status" value="1"/>
</dbReference>
<dbReference type="InterPro" id="IPR050143">
    <property type="entry name" value="TRIM/RBCC"/>
</dbReference>
<keyword evidence="2 4" id="KW-0863">Zinc-finger</keyword>
<evidence type="ECO:0000259" key="5">
    <source>
        <dbReference type="PROSITE" id="PS50089"/>
    </source>
</evidence>
<dbReference type="PROSITE" id="PS00518">
    <property type="entry name" value="ZF_RING_1"/>
    <property type="match status" value="1"/>
</dbReference>
<dbReference type="SUPFAM" id="SSF57850">
    <property type="entry name" value="RING/U-box"/>
    <property type="match status" value="1"/>
</dbReference>
<dbReference type="Pfam" id="PF15227">
    <property type="entry name" value="zf-C3HC4_4"/>
    <property type="match status" value="1"/>
</dbReference>
<sequence length="115" mass="12808">SLHCSRLLGGHKRCRRERGRDEPDVTCSICLDILEDPVSIDCGHNFCRGCLAAHWTRPCPSSRLTENRGVARTRERLSIWHLGLLFLPLVGRGKQSPGMGQGRGEPRHAVLLFGP</sequence>
<dbReference type="Gene3D" id="3.30.40.10">
    <property type="entry name" value="Zinc/RING finger domain, C3HC4 (zinc finger)"/>
    <property type="match status" value="1"/>
</dbReference>
<feature type="domain" description="RING-type" evidence="5">
    <location>
        <begin position="27"/>
        <end position="63"/>
    </location>
</feature>
<keyword evidence="3" id="KW-0862">Zinc</keyword>
<dbReference type="InterPro" id="IPR013083">
    <property type="entry name" value="Znf_RING/FYVE/PHD"/>
</dbReference>
<evidence type="ECO:0000256" key="1">
    <source>
        <dbReference type="ARBA" id="ARBA00022723"/>
    </source>
</evidence>
<keyword evidence="7" id="KW-1185">Reference proteome</keyword>
<keyword evidence="1" id="KW-0479">Metal-binding</keyword>
<dbReference type="Ensembl" id="ENSCABT00000004541.1">
    <property type="protein sequence ID" value="ENSCABP00000004180.1"/>
    <property type="gene ID" value="ENSCABG00000003162.1"/>
</dbReference>
<proteinExistence type="predicted"/>
<dbReference type="GeneTree" id="ENSGT00950000184889"/>
<dbReference type="AlphaFoldDB" id="A0A8C0G6D9"/>
<dbReference type="InterPro" id="IPR017907">
    <property type="entry name" value="Znf_RING_CS"/>
</dbReference>